<dbReference type="Pfam" id="PF07556">
    <property type="entry name" value="DUF1538"/>
    <property type="match status" value="1"/>
</dbReference>
<dbReference type="eggNOG" id="COG0589">
    <property type="taxonomic scope" value="Bacteria"/>
</dbReference>
<evidence type="ECO:0000313" key="3">
    <source>
        <dbReference type="Proteomes" id="UP000005451"/>
    </source>
</evidence>
<dbReference type="EMBL" id="ABXA01000047">
    <property type="protein sequence ID" value="EEB35205.1"/>
    <property type="molecule type" value="Genomic_DNA"/>
</dbReference>
<evidence type="ECO:0008006" key="4">
    <source>
        <dbReference type="Google" id="ProtNLM"/>
    </source>
</evidence>
<sequence>MIVAVISAGVGVMISIGLYRIFKEIKLSILMMVVYGVIFILMLITNDLGHAIAFDASGATTGAMTTPFIIALGLGVSKLKG</sequence>
<dbReference type="STRING" id="561177.ANHYDRO_01976"/>
<comment type="caution">
    <text evidence="2">The sequence shown here is derived from an EMBL/GenBank/DDBJ whole genome shotgun (WGS) entry which is preliminary data.</text>
</comment>
<keyword evidence="1" id="KW-0812">Transmembrane</keyword>
<dbReference type="InterPro" id="IPR011435">
    <property type="entry name" value="UmpAB"/>
</dbReference>
<dbReference type="Proteomes" id="UP000005451">
    <property type="component" value="Unassembled WGS sequence"/>
</dbReference>
<feature type="transmembrane region" description="Helical" evidence="1">
    <location>
        <begin position="51"/>
        <end position="76"/>
    </location>
</feature>
<proteinExistence type="predicted"/>
<reference evidence="2 3" key="2">
    <citation type="submission" date="2008-10" db="EMBL/GenBank/DDBJ databases">
        <title>Draft genome sequence of Anaerococcus hydrogenalis (DSM 7454).</title>
        <authorList>
            <person name="Sudarsanam P."/>
            <person name="Ley R."/>
            <person name="Guruge J."/>
            <person name="Turnbaugh P.J."/>
            <person name="Mahowald M."/>
            <person name="Liep D."/>
            <person name="Gordon J."/>
        </authorList>
    </citation>
    <scope>NUCLEOTIDE SEQUENCE [LARGE SCALE GENOMIC DNA]</scope>
    <source>
        <strain evidence="2 3">DSM 7454</strain>
    </source>
</reference>
<dbReference type="AlphaFoldDB" id="B6WBJ3"/>
<keyword evidence="1" id="KW-1133">Transmembrane helix</keyword>
<reference evidence="2 3" key="1">
    <citation type="submission" date="2008-09" db="EMBL/GenBank/DDBJ databases">
        <authorList>
            <person name="Fulton L."/>
            <person name="Clifton S."/>
            <person name="Fulton B."/>
            <person name="Xu J."/>
            <person name="Minx P."/>
            <person name="Pepin K.H."/>
            <person name="Johnson M."/>
            <person name="Thiruvilangam P."/>
            <person name="Bhonagiri V."/>
            <person name="Nash W.E."/>
            <person name="Mardis E.R."/>
            <person name="Wilson R.K."/>
        </authorList>
    </citation>
    <scope>NUCLEOTIDE SEQUENCE [LARGE SCALE GENOMIC DNA]</scope>
    <source>
        <strain evidence="2 3">DSM 7454</strain>
    </source>
</reference>
<feature type="transmembrane region" description="Helical" evidence="1">
    <location>
        <begin position="29"/>
        <end position="45"/>
    </location>
</feature>
<evidence type="ECO:0000256" key="1">
    <source>
        <dbReference type="SAM" id="Phobius"/>
    </source>
</evidence>
<protein>
    <recommendedName>
        <fullName evidence="4">DUF1538 domain-containing protein</fullName>
    </recommendedName>
</protein>
<gene>
    <name evidence="2" type="ORF">ANHYDRO_01976</name>
</gene>
<name>B6WBJ3_9FIRM</name>
<evidence type="ECO:0000313" key="2">
    <source>
        <dbReference type="EMBL" id="EEB35205.1"/>
    </source>
</evidence>
<organism evidence="2 3">
    <name type="scientific">Anaerococcus hydrogenalis DSM 7454</name>
    <dbReference type="NCBI Taxonomy" id="561177"/>
    <lineage>
        <taxon>Bacteria</taxon>
        <taxon>Bacillati</taxon>
        <taxon>Bacillota</taxon>
        <taxon>Tissierellia</taxon>
        <taxon>Tissierellales</taxon>
        <taxon>Peptoniphilaceae</taxon>
        <taxon>Anaerococcus</taxon>
    </lineage>
</organism>
<keyword evidence="1" id="KW-0472">Membrane</keyword>
<feature type="transmembrane region" description="Helical" evidence="1">
    <location>
        <begin position="6"/>
        <end position="22"/>
    </location>
</feature>
<accession>B6WBJ3</accession>